<dbReference type="Gene3D" id="1.10.10.10">
    <property type="entry name" value="Winged helix-like DNA-binding domain superfamily/Winged helix DNA-binding domain"/>
    <property type="match status" value="1"/>
</dbReference>
<dbReference type="PANTHER" id="PTHR44688">
    <property type="entry name" value="DNA-BINDING TRANSCRIPTIONAL ACTIVATOR DEVR_DOSR"/>
    <property type="match status" value="1"/>
</dbReference>
<dbReference type="PANTHER" id="PTHR44688:SF16">
    <property type="entry name" value="DNA-BINDING TRANSCRIPTIONAL ACTIVATOR DEVR_DOSR"/>
    <property type="match status" value="1"/>
</dbReference>
<evidence type="ECO:0000313" key="5">
    <source>
        <dbReference type="EMBL" id="MYM84487.1"/>
    </source>
</evidence>
<comment type="caution">
    <text evidence="5">The sequence shown here is derived from an EMBL/GenBank/DDBJ whole genome shotgun (WGS) entry which is preliminary data.</text>
</comment>
<dbReference type="RefSeq" id="WP_161020991.1">
    <property type="nucleotide sequence ID" value="NZ_WWCP01000033.1"/>
</dbReference>
<dbReference type="CDD" id="cd06170">
    <property type="entry name" value="LuxR_C_like"/>
    <property type="match status" value="1"/>
</dbReference>
<name>A0A6L8MMQ9_9BURK</name>
<protein>
    <recommendedName>
        <fullName evidence="4">HTH luxR-type domain-containing protein</fullName>
    </recommendedName>
</protein>
<reference evidence="5 6" key="1">
    <citation type="submission" date="2019-12" db="EMBL/GenBank/DDBJ databases">
        <title>Novel species isolated from a subtropical stream in China.</title>
        <authorList>
            <person name="Lu H."/>
        </authorList>
    </citation>
    <scope>NUCLEOTIDE SEQUENCE [LARGE SCALE GENOMIC DNA]</scope>
    <source>
        <strain evidence="5 6">FT50W</strain>
    </source>
</reference>
<keyword evidence="2" id="KW-0238">DNA-binding</keyword>
<evidence type="ECO:0000256" key="1">
    <source>
        <dbReference type="ARBA" id="ARBA00023015"/>
    </source>
</evidence>
<accession>A0A6L8MMQ9</accession>
<keyword evidence="1" id="KW-0805">Transcription regulation</keyword>
<proteinExistence type="predicted"/>
<dbReference type="InterPro" id="IPR000792">
    <property type="entry name" value="Tscrpt_reg_LuxR_C"/>
</dbReference>
<dbReference type="PROSITE" id="PS50043">
    <property type="entry name" value="HTH_LUXR_2"/>
    <property type="match status" value="1"/>
</dbReference>
<evidence type="ECO:0000313" key="6">
    <source>
        <dbReference type="Proteomes" id="UP000474565"/>
    </source>
</evidence>
<evidence type="ECO:0000259" key="4">
    <source>
        <dbReference type="PROSITE" id="PS50043"/>
    </source>
</evidence>
<dbReference type="AlphaFoldDB" id="A0A6L8MMQ9"/>
<dbReference type="GO" id="GO:0006355">
    <property type="term" value="P:regulation of DNA-templated transcription"/>
    <property type="evidence" value="ECO:0007669"/>
    <property type="project" value="InterPro"/>
</dbReference>
<gene>
    <name evidence="5" type="ORF">GTP44_21370</name>
</gene>
<dbReference type="InterPro" id="IPR036388">
    <property type="entry name" value="WH-like_DNA-bd_sf"/>
</dbReference>
<dbReference type="Pfam" id="PF00196">
    <property type="entry name" value="GerE"/>
    <property type="match status" value="1"/>
</dbReference>
<dbReference type="SUPFAM" id="SSF46894">
    <property type="entry name" value="C-terminal effector domain of the bipartite response regulators"/>
    <property type="match status" value="1"/>
</dbReference>
<dbReference type="SMART" id="SM00421">
    <property type="entry name" value="HTH_LUXR"/>
    <property type="match status" value="1"/>
</dbReference>
<feature type="domain" description="HTH luxR-type" evidence="4">
    <location>
        <begin position="253"/>
        <end position="318"/>
    </location>
</feature>
<sequence>MENYNHLILNLYGAAQECTPAEFGEHALRLMKAVVHFDSAVLLKTEIKDGNQIVVHSMHLHHQPPEQLMSWSELTTPDHVLAAAMRRRGASAAYNSRDTFSAQPDFLDYCERYDIAHTLIHIPPVRESDPNSVEVVSLWRAPASRDYSANDQALSQLLLPHLLQANQISLRLFADKASRPAQRVSALSSLPGCMHFAPPDAIALLQREWPKWLPPFLPPELLRQLVAEQRQYTGTHIVVTAVLLGETLHLQIAPRPRVRLTGAEWNVARLAANGMSYKEIARQLGNSPATVRNQLHSVYAKLDVDNKTQLSARLPAIMGN</sequence>
<evidence type="ECO:0000256" key="2">
    <source>
        <dbReference type="ARBA" id="ARBA00023125"/>
    </source>
</evidence>
<evidence type="ECO:0000256" key="3">
    <source>
        <dbReference type="ARBA" id="ARBA00023163"/>
    </source>
</evidence>
<keyword evidence="3" id="KW-0804">Transcription</keyword>
<dbReference type="Proteomes" id="UP000474565">
    <property type="component" value="Unassembled WGS sequence"/>
</dbReference>
<organism evidence="5 6">
    <name type="scientific">Duganella lactea</name>
    <dbReference type="NCBI Taxonomy" id="2692173"/>
    <lineage>
        <taxon>Bacteria</taxon>
        <taxon>Pseudomonadati</taxon>
        <taxon>Pseudomonadota</taxon>
        <taxon>Betaproteobacteria</taxon>
        <taxon>Burkholderiales</taxon>
        <taxon>Oxalobacteraceae</taxon>
        <taxon>Telluria group</taxon>
        <taxon>Duganella</taxon>
    </lineage>
</organism>
<dbReference type="PRINTS" id="PR00038">
    <property type="entry name" value="HTHLUXR"/>
</dbReference>
<dbReference type="EMBL" id="WWCP01000033">
    <property type="protein sequence ID" value="MYM84487.1"/>
    <property type="molecule type" value="Genomic_DNA"/>
</dbReference>
<dbReference type="GO" id="GO:0003677">
    <property type="term" value="F:DNA binding"/>
    <property type="evidence" value="ECO:0007669"/>
    <property type="project" value="UniProtKB-KW"/>
</dbReference>
<dbReference type="InterPro" id="IPR016032">
    <property type="entry name" value="Sig_transdc_resp-reg_C-effctor"/>
</dbReference>